<proteinExistence type="predicted"/>
<dbReference type="RefSeq" id="WP_149434611.1">
    <property type="nucleotide sequence ID" value="NZ_VTPX01000003.1"/>
</dbReference>
<protein>
    <submittedName>
        <fullName evidence="1">Uncharacterized protein</fullName>
    </submittedName>
</protein>
<name>A0A640WFI2_9GAMM</name>
<sequence length="61" mass="7060">MKNRRFLLDTQQEPAVENTDIDTGFHCHINPDEMVMGISYNPTSPFLFPTTSVYENILQQN</sequence>
<organism evidence="1 2">
    <name type="scientific">Salinicola corii</name>
    <dbReference type="NCBI Taxonomy" id="2606937"/>
    <lineage>
        <taxon>Bacteria</taxon>
        <taxon>Pseudomonadati</taxon>
        <taxon>Pseudomonadota</taxon>
        <taxon>Gammaproteobacteria</taxon>
        <taxon>Oceanospirillales</taxon>
        <taxon>Halomonadaceae</taxon>
        <taxon>Salinicola</taxon>
    </lineage>
</organism>
<evidence type="ECO:0000313" key="1">
    <source>
        <dbReference type="EMBL" id="KAA0019018.1"/>
    </source>
</evidence>
<reference evidence="1 2" key="1">
    <citation type="submission" date="2019-08" db="EMBL/GenBank/DDBJ databases">
        <title>Bioinformatics analysis of the strain L3 and L5.</title>
        <authorList>
            <person name="Li X."/>
        </authorList>
    </citation>
    <scope>NUCLEOTIDE SEQUENCE [LARGE SCALE GENOMIC DNA]</scope>
    <source>
        <strain evidence="1 2">L3</strain>
    </source>
</reference>
<dbReference type="EMBL" id="VTPX01000003">
    <property type="protein sequence ID" value="KAA0019018.1"/>
    <property type="molecule type" value="Genomic_DNA"/>
</dbReference>
<accession>A0A640WFI2</accession>
<gene>
    <name evidence="1" type="ORF">F0A16_06590</name>
</gene>
<comment type="caution">
    <text evidence="1">The sequence shown here is derived from an EMBL/GenBank/DDBJ whole genome shotgun (WGS) entry which is preliminary data.</text>
</comment>
<evidence type="ECO:0000313" key="2">
    <source>
        <dbReference type="Proteomes" id="UP000466024"/>
    </source>
</evidence>
<keyword evidence="2" id="KW-1185">Reference proteome</keyword>
<dbReference type="AlphaFoldDB" id="A0A640WFI2"/>
<dbReference type="Proteomes" id="UP000466024">
    <property type="component" value="Unassembled WGS sequence"/>
</dbReference>